<proteinExistence type="predicted"/>
<dbReference type="RefSeq" id="WP_009533313.1">
    <property type="nucleotide sequence ID" value="NZ_JH590863.1"/>
</dbReference>
<comment type="caution">
    <text evidence="1">The sequence shown here is derived from an EMBL/GenBank/DDBJ whole genome shotgun (WGS) entry which is preliminary data.</text>
</comment>
<dbReference type="AlphaFoldDB" id="A0AA37DFX0"/>
<dbReference type="Proteomes" id="UP000018466">
    <property type="component" value="Unassembled WGS sequence"/>
</dbReference>
<dbReference type="EMBL" id="AGEL01000008">
    <property type="protein sequence ID" value="EHO16307.1"/>
    <property type="molecule type" value="Genomic_DNA"/>
</dbReference>
<accession>A0AA37DFX0</accession>
<protein>
    <submittedName>
        <fullName evidence="1">Uncharacterized protein</fullName>
    </submittedName>
</protein>
<gene>
    <name evidence="1" type="ORF">HMPREF9623_01481</name>
</gene>
<keyword evidence="2" id="KW-1185">Reference proteome</keyword>
<name>A0AA37DFX0_9FIRM</name>
<organism evidence="1 2">
    <name type="scientific">Stomatobaculum longum</name>
    <dbReference type="NCBI Taxonomy" id="796942"/>
    <lineage>
        <taxon>Bacteria</taxon>
        <taxon>Bacillati</taxon>
        <taxon>Bacillota</taxon>
        <taxon>Clostridia</taxon>
        <taxon>Lachnospirales</taxon>
        <taxon>Lachnospiraceae</taxon>
        <taxon>Stomatobaculum</taxon>
    </lineage>
</organism>
<evidence type="ECO:0000313" key="1">
    <source>
        <dbReference type="EMBL" id="EHO16307.1"/>
    </source>
</evidence>
<sequence>MINRKTRRTGILLGGILAAILFAVGTKKTQSVEKHIIKPYEIQCIRISDEPEHVIKELDNEAEIKQLRDILNRAVYDEDMNDGRNIKMTAEEYAIKIIYRDDSRICIQLWDSLMRIDQIWYRLDRRDRERLEEIW</sequence>
<reference evidence="1 2" key="1">
    <citation type="submission" date="2011-10" db="EMBL/GenBank/DDBJ databases">
        <title>The Genome Sequence of Lachnospiraceae bacterium ACC2.</title>
        <authorList>
            <consortium name="The Broad Institute Genome Sequencing Platform"/>
            <person name="Earl A."/>
            <person name="Ward D."/>
            <person name="Feldgarden M."/>
            <person name="Gevers D."/>
            <person name="Sizova M."/>
            <person name="Hazen A."/>
            <person name="Epstein S."/>
            <person name="Young S.K."/>
            <person name="Zeng Q."/>
            <person name="Gargeya S."/>
            <person name="Fitzgerald M."/>
            <person name="Haas B."/>
            <person name="Abouelleil A."/>
            <person name="Alvarado L."/>
            <person name="Arachchi H.M."/>
            <person name="Berlin A."/>
            <person name="Brown A."/>
            <person name="Chapman S.B."/>
            <person name="Chen Z."/>
            <person name="Dunbar C."/>
            <person name="Freedman E."/>
            <person name="Gearin G."/>
            <person name="Goldberg J."/>
            <person name="Griggs A."/>
            <person name="Gujja S."/>
            <person name="Heiman D."/>
            <person name="Howarth C."/>
            <person name="Larson L."/>
            <person name="Lui A."/>
            <person name="MacDonald P.J.P."/>
            <person name="Montmayeur A."/>
            <person name="Murphy C."/>
            <person name="Neiman D."/>
            <person name="Pearson M."/>
            <person name="Priest M."/>
            <person name="Roberts A."/>
            <person name="Saif S."/>
            <person name="Shea T."/>
            <person name="Shenoy N."/>
            <person name="Sisk P."/>
            <person name="Stolte C."/>
            <person name="Sykes S."/>
            <person name="Wortman J."/>
            <person name="Nusbaum C."/>
            <person name="Birren B."/>
        </authorList>
    </citation>
    <scope>NUCLEOTIDE SEQUENCE [LARGE SCALE GENOMIC DNA]</scope>
    <source>
        <strain evidence="1 2">ACC2</strain>
    </source>
</reference>
<dbReference type="GeneID" id="86941221"/>
<evidence type="ECO:0000313" key="2">
    <source>
        <dbReference type="Proteomes" id="UP000018466"/>
    </source>
</evidence>